<protein>
    <submittedName>
        <fullName evidence="1">Uncharacterized protein</fullName>
    </submittedName>
</protein>
<reference evidence="1 2" key="1">
    <citation type="submission" date="2020-02" db="EMBL/GenBank/DDBJ databases">
        <authorList>
            <person name="Ferguson B K."/>
        </authorList>
    </citation>
    <scope>NUCLEOTIDE SEQUENCE [LARGE SCALE GENOMIC DNA]</scope>
</reference>
<dbReference type="AlphaFoldDB" id="A0A6H5J104"/>
<proteinExistence type="predicted"/>
<dbReference type="Proteomes" id="UP000479190">
    <property type="component" value="Unassembled WGS sequence"/>
</dbReference>
<evidence type="ECO:0000313" key="2">
    <source>
        <dbReference type="Proteomes" id="UP000479190"/>
    </source>
</evidence>
<dbReference type="EMBL" id="CADCXV010001196">
    <property type="protein sequence ID" value="CAB0042467.1"/>
    <property type="molecule type" value="Genomic_DNA"/>
</dbReference>
<sequence length="129" mass="15396">MSKLRKLKWFIEPFLEPDGSAEERMSYGFVCRLLRGDTDKVLLRTNRLQIYSIFYNASYKLRLPHLRVIISPELFVQNKRHNLEDDREFLLGKLKIREMIPVFNRIVETANLQQQNVRVLKKNSQTESN</sequence>
<keyword evidence="2" id="KW-1185">Reference proteome</keyword>
<evidence type="ECO:0000313" key="1">
    <source>
        <dbReference type="EMBL" id="CAB0042467.1"/>
    </source>
</evidence>
<gene>
    <name evidence="1" type="ORF">TBRA_LOCUS14085</name>
</gene>
<name>A0A6H5J104_9HYME</name>
<accession>A0A6H5J104</accession>
<organism evidence="1 2">
    <name type="scientific">Trichogramma brassicae</name>
    <dbReference type="NCBI Taxonomy" id="86971"/>
    <lineage>
        <taxon>Eukaryota</taxon>
        <taxon>Metazoa</taxon>
        <taxon>Ecdysozoa</taxon>
        <taxon>Arthropoda</taxon>
        <taxon>Hexapoda</taxon>
        <taxon>Insecta</taxon>
        <taxon>Pterygota</taxon>
        <taxon>Neoptera</taxon>
        <taxon>Endopterygota</taxon>
        <taxon>Hymenoptera</taxon>
        <taxon>Apocrita</taxon>
        <taxon>Proctotrupomorpha</taxon>
        <taxon>Chalcidoidea</taxon>
        <taxon>Trichogrammatidae</taxon>
        <taxon>Trichogramma</taxon>
    </lineage>
</organism>